<name>A0A927BPY4_9BACL</name>
<dbReference type="GO" id="GO:0003676">
    <property type="term" value="F:nucleic acid binding"/>
    <property type="evidence" value="ECO:0007669"/>
    <property type="project" value="InterPro"/>
</dbReference>
<dbReference type="Gene3D" id="3.90.1640.30">
    <property type="match status" value="1"/>
</dbReference>
<dbReference type="AlphaFoldDB" id="A0A927BPY4"/>
<feature type="domain" description="DDH" evidence="6">
    <location>
        <begin position="85"/>
        <end position="228"/>
    </location>
</feature>
<dbReference type="InterPro" id="IPR051673">
    <property type="entry name" value="SSDNA_exonuclease_RecJ"/>
</dbReference>
<dbReference type="InterPro" id="IPR018779">
    <property type="entry name" value="RecJ_C"/>
</dbReference>
<dbReference type="GO" id="GO:0006310">
    <property type="term" value="P:DNA recombination"/>
    <property type="evidence" value="ECO:0007669"/>
    <property type="project" value="InterPro"/>
</dbReference>
<dbReference type="InterPro" id="IPR041122">
    <property type="entry name" value="RecJ_OB"/>
</dbReference>
<evidence type="ECO:0000259" key="8">
    <source>
        <dbReference type="Pfam" id="PF10141"/>
    </source>
</evidence>
<reference evidence="10" key="1">
    <citation type="submission" date="2020-09" db="EMBL/GenBank/DDBJ databases">
        <title>A novel bacterium of genus Paenibacillus, isolated from South China Sea.</title>
        <authorList>
            <person name="Huang H."/>
            <person name="Mo K."/>
            <person name="Hu Y."/>
        </authorList>
    </citation>
    <scope>NUCLEOTIDE SEQUENCE</scope>
    <source>
        <strain evidence="10">IB182496</strain>
    </source>
</reference>
<evidence type="ECO:0000313" key="10">
    <source>
        <dbReference type="EMBL" id="MBD2844572.1"/>
    </source>
</evidence>
<dbReference type="Pfam" id="PF01368">
    <property type="entry name" value="DHH"/>
    <property type="match status" value="1"/>
</dbReference>
<dbReference type="EMBL" id="JACXIZ010000011">
    <property type="protein sequence ID" value="MBD2844572.1"/>
    <property type="molecule type" value="Genomic_DNA"/>
</dbReference>
<dbReference type="GO" id="GO:0006281">
    <property type="term" value="P:DNA repair"/>
    <property type="evidence" value="ECO:0007669"/>
    <property type="project" value="InterPro"/>
</dbReference>
<evidence type="ECO:0000259" key="6">
    <source>
        <dbReference type="Pfam" id="PF01368"/>
    </source>
</evidence>
<dbReference type="Proteomes" id="UP000621560">
    <property type="component" value="Unassembled WGS sequence"/>
</dbReference>
<dbReference type="PANTHER" id="PTHR30255:SF2">
    <property type="entry name" value="SINGLE-STRANDED-DNA-SPECIFIC EXONUCLEASE RECJ"/>
    <property type="match status" value="1"/>
</dbReference>
<keyword evidence="11" id="KW-1185">Reference proteome</keyword>
<comment type="caution">
    <text evidence="10">The sequence shown here is derived from an EMBL/GenBank/DDBJ whole genome shotgun (WGS) entry which is preliminary data.</text>
</comment>
<accession>A0A927BPY4</accession>
<feature type="domain" description="RecJ OB" evidence="9">
    <location>
        <begin position="463"/>
        <end position="569"/>
    </location>
</feature>
<dbReference type="Gene3D" id="3.10.310.30">
    <property type="match status" value="1"/>
</dbReference>
<dbReference type="GO" id="GO:0008409">
    <property type="term" value="F:5'-3' exonuclease activity"/>
    <property type="evidence" value="ECO:0007669"/>
    <property type="project" value="InterPro"/>
</dbReference>
<evidence type="ECO:0000259" key="7">
    <source>
        <dbReference type="Pfam" id="PF02272"/>
    </source>
</evidence>
<dbReference type="RefSeq" id="WP_190915360.1">
    <property type="nucleotide sequence ID" value="NZ_JACXIZ010000011.1"/>
</dbReference>
<keyword evidence="4" id="KW-0378">Hydrolase</keyword>
<evidence type="ECO:0000256" key="2">
    <source>
        <dbReference type="ARBA" id="ARBA00019841"/>
    </source>
</evidence>
<evidence type="ECO:0000259" key="9">
    <source>
        <dbReference type="Pfam" id="PF17768"/>
    </source>
</evidence>
<dbReference type="Pfam" id="PF17768">
    <property type="entry name" value="RecJ_OB"/>
    <property type="match status" value="1"/>
</dbReference>
<organism evidence="10 11">
    <name type="scientific">Paenibacillus sabuli</name>
    <dbReference type="NCBI Taxonomy" id="2772509"/>
    <lineage>
        <taxon>Bacteria</taxon>
        <taxon>Bacillati</taxon>
        <taxon>Bacillota</taxon>
        <taxon>Bacilli</taxon>
        <taxon>Bacillales</taxon>
        <taxon>Paenibacillaceae</taxon>
        <taxon>Paenibacillus</taxon>
    </lineage>
</organism>
<gene>
    <name evidence="10" type="primary">recJ</name>
    <name evidence="10" type="ORF">IDH44_05175</name>
</gene>
<dbReference type="InterPro" id="IPR004610">
    <property type="entry name" value="RecJ"/>
</dbReference>
<evidence type="ECO:0000256" key="5">
    <source>
        <dbReference type="ARBA" id="ARBA00022839"/>
    </source>
</evidence>
<evidence type="ECO:0000256" key="3">
    <source>
        <dbReference type="ARBA" id="ARBA00022722"/>
    </source>
</evidence>
<keyword evidence="5 10" id="KW-0269">Exonuclease</keyword>
<dbReference type="InterPro" id="IPR003156">
    <property type="entry name" value="DHHA1_dom"/>
</dbReference>
<evidence type="ECO:0000256" key="4">
    <source>
        <dbReference type="ARBA" id="ARBA00022801"/>
    </source>
</evidence>
<dbReference type="NCBIfam" id="TIGR00644">
    <property type="entry name" value="recJ"/>
    <property type="match status" value="1"/>
</dbReference>
<feature type="domain" description="DHHA1" evidence="7">
    <location>
        <begin position="356"/>
        <end position="440"/>
    </location>
</feature>
<feature type="domain" description="Single-stranded-DNA-specific exonuclease RecJ C-terminal" evidence="8">
    <location>
        <begin position="635"/>
        <end position="783"/>
    </location>
</feature>
<protein>
    <recommendedName>
        <fullName evidence="2">Single-stranded-DNA-specific exonuclease RecJ</fullName>
    </recommendedName>
</protein>
<evidence type="ECO:0000256" key="1">
    <source>
        <dbReference type="ARBA" id="ARBA00005915"/>
    </source>
</evidence>
<sequence>MIEARTTWRLEPLTEAQQQQCDELTKLPLPRLVAELLVRRGISDAAAARVFLYGEGEAPHDPLLLAGMEQAVRRIRRAVDTGERVRIYGDYDADGVSSTALMIRLFAELGLDYDYYIPHRQLEGYGLNAAAIEKAAERGVTLIVTVDTGISAVEQIALARARGVDVVVTDHHEPPQVLPEACAIVNPKLPHCGYPFKGLAGAGVAFKLAHALLGRPPLEWADLAALGTVADLMPLVGENRWLVRQGLQRMQASANSGLRALAEVAGVRLPELTSTNVAFALAPRINASGRLAHADEAVSLLVGDDPEEAIAAATRLDELNKQRQRMVADMTEEAAELWQQRLEACSAAGEAAPAAIVVTAPHWNVGVVGIVASKLVERFYRPTVVLALNEATGLCKGSARSIEGFDLYAGLQSCAELFEHYGGHQAAAGMTLSREGVPELERRLGAAALAQLRPEQWQPTTQVDAVCTLEEANLRTITEMAALEPFGAGNPAPRIWLRGACVEESRAIGKSGAHLKLTLGGGGRRLEALRFGAGELARQLAPGVAAEFVGELAVNEWNGTRRPQLLVNDLSVREIQIFDWRGDAAGLERWLQDAAPGRVIAAVGAPEPRQDIAAAAVRGAGGPAVERLAYADLPERLRCTDLLLVGRPPSAARLAELLQRCPQLERIAALYPSGRSDRAGFPERSHFIAVYQQLRSGDWQRCAPETAAIRLAERTGWSTGIVRMMLDVFAELGFLTLSAQGIEVAAAPRKRDLGESPLYQAAQRRHADDRLLHASTAELREWMAGQLSPRAGTDVTDNRAKELLNR</sequence>
<dbReference type="PANTHER" id="PTHR30255">
    <property type="entry name" value="SINGLE-STRANDED-DNA-SPECIFIC EXONUCLEASE RECJ"/>
    <property type="match status" value="1"/>
</dbReference>
<keyword evidence="3" id="KW-0540">Nuclease</keyword>
<dbReference type="SUPFAM" id="SSF64182">
    <property type="entry name" value="DHH phosphoesterases"/>
    <property type="match status" value="1"/>
</dbReference>
<dbReference type="Pfam" id="PF10141">
    <property type="entry name" value="ssDNA-exonuc_C"/>
    <property type="match status" value="1"/>
</dbReference>
<evidence type="ECO:0000313" key="11">
    <source>
        <dbReference type="Proteomes" id="UP000621560"/>
    </source>
</evidence>
<dbReference type="InterPro" id="IPR001667">
    <property type="entry name" value="DDH_dom"/>
</dbReference>
<dbReference type="Pfam" id="PF02272">
    <property type="entry name" value="DHHA1"/>
    <property type="match status" value="1"/>
</dbReference>
<proteinExistence type="inferred from homology"/>
<comment type="similarity">
    <text evidence="1">Belongs to the RecJ family.</text>
</comment>
<dbReference type="InterPro" id="IPR038763">
    <property type="entry name" value="DHH_sf"/>
</dbReference>